<sequence>MSTQKKVVVVTGASQGIGAGVVEGFRKRGFAVVATSRSITPSNDPDVVTIAGDISDPETARRVVAAAVENFGRIDTLVNNAGVFASKPFTEWTQEDFESTQAVNVGGVFHVTQAVVARLLEQGEGGHVVSITTALVDQPDARVPAALASITKGGLNALTKGLAIEYASRGIRVNAVAPGLIKTPMNPEAYHETLAGMHPLNRMGEIDDIVDAILFLDSATFVTGEILHVDGGQNAGH</sequence>
<keyword evidence="4" id="KW-1185">Reference proteome</keyword>
<evidence type="ECO:0000256" key="2">
    <source>
        <dbReference type="ARBA" id="ARBA00023002"/>
    </source>
</evidence>
<dbReference type="PANTHER" id="PTHR43639:SF1">
    <property type="entry name" value="SHORT-CHAIN DEHYDROGENASE_REDUCTASE FAMILY PROTEIN"/>
    <property type="match status" value="1"/>
</dbReference>
<dbReference type="PRINTS" id="PR00080">
    <property type="entry name" value="SDRFAMILY"/>
</dbReference>
<keyword evidence="2" id="KW-0560">Oxidoreductase</keyword>
<reference evidence="3" key="1">
    <citation type="submission" date="2022-08" db="EMBL/GenBank/DDBJ databases">
        <authorList>
            <person name="Deng Y."/>
            <person name="Han X.-F."/>
            <person name="Zhang Y.-Q."/>
        </authorList>
    </citation>
    <scope>NUCLEOTIDE SEQUENCE</scope>
    <source>
        <strain evidence="3">CPCC 205763</strain>
    </source>
</reference>
<dbReference type="InterPro" id="IPR036291">
    <property type="entry name" value="NAD(P)-bd_dom_sf"/>
</dbReference>
<name>A0ABT2GTX6_9MICO</name>
<gene>
    <name evidence="3" type="ORF">N1027_16160</name>
</gene>
<dbReference type="PRINTS" id="PR00081">
    <property type="entry name" value="GDHRDH"/>
</dbReference>
<dbReference type="PANTHER" id="PTHR43639">
    <property type="entry name" value="OXIDOREDUCTASE, SHORT-CHAIN DEHYDROGENASE/REDUCTASE FAMILY (AFU_ORTHOLOGUE AFUA_5G02870)"/>
    <property type="match status" value="1"/>
</dbReference>
<proteinExistence type="inferred from homology"/>
<dbReference type="RefSeq" id="WP_259509155.1">
    <property type="nucleotide sequence ID" value="NZ_JANLCM010000002.1"/>
</dbReference>
<protein>
    <submittedName>
        <fullName evidence="3">SDR family oxidoreductase</fullName>
    </submittedName>
</protein>
<evidence type="ECO:0000313" key="3">
    <source>
        <dbReference type="EMBL" id="MCS5719667.1"/>
    </source>
</evidence>
<dbReference type="Pfam" id="PF13561">
    <property type="entry name" value="adh_short_C2"/>
    <property type="match status" value="1"/>
</dbReference>
<organism evidence="3 4">
    <name type="scientific">Herbiconiux aconitum</name>
    <dbReference type="NCBI Taxonomy" id="2970913"/>
    <lineage>
        <taxon>Bacteria</taxon>
        <taxon>Bacillati</taxon>
        <taxon>Actinomycetota</taxon>
        <taxon>Actinomycetes</taxon>
        <taxon>Micrococcales</taxon>
        <taxon>Microbacteriaceae</taxon>
        <taxon>Herbiconiux</taxon>
    </lineage>
</organism>
<dbReference type="SUPFAM" id="SSF51735">
    <property type="entry name" value="NAD(P)-binding Rossmann-fold domains"/>
    <property type="match status" value="1"/>
</dbReference>
<comment type="similarity">
    <text evidence="1">Belongs to the short-chain dehydrogenases/reductases (SDR) family.</text>
</comment>
<dbReference type="Gene3D" id="3.40.50.720">
    <property type="entry name" value="NAD(P)-binding Rossmann-like Domain"/>
    <property type="match status" value="1"/>
</dbReference>
<evidence type="ECO:0000313" key="4">
    <source>
        <dbReference type="Proteomes" id="UP001165584"/>
    </source>
</evidence>
<dbReference type="Proteomes" id="UP001165584">
    <property type="component" value="Unassembled WGS sequence"/>
</dbReference>
<accession>A0ABT2GTX6</accession>
<evidence type="ECO:0000256" key="1">
    <source>
        <dbReference type="ARBA" id="ARBA00006484"/>
    </source>
</evidence>
<dbReference type="EMBL" id="JANLCM010000002">
    <property type="protein sequence ID" value="MCS5719667.1"/>
    <property type="molecule type" value="Genomic_DNA"/>
</dbReference>
<comment type="caution">
    <text evidence="3">The sequence shown here is derived from an EMBL/GenBank/DDBJ whole genome shotgun (WGS) entry which is preliminary data.</text>
</comment>
<dbReference type="CDD" id="cd05233">
    <property type="entry name" value="SDR_c"/>
    <property type="match status" value="1"/>
</dbReference>
<dbReference type="InterPro" id="IPR002347">
    <property type="entry name" value="SDR_fam"/>
</dbReference>